<feature type="region of interest" description="Disordered" evidence="2">
    <location>
        <begin position="71"/>
        <end position="131"/>
    </location>
</feature>
<dbReference type="GO" id="GO:0008270">
    <property type="term" value="F:zinc ion binding"/>
    <property type="evidence" value="ECO:0007669"/>
    <property type="project" value="UniProtKB-KW"/>
</dbReference>
<dbReference type="PROSITE" id="PS50157">
    <property type="entry name" value="ZINC_FINGER_C2H2_2"/>
    <property type="match status" value="1"/>
</dbReference>
<evidence type="ECO:0000313" key="5">
    <source>
        <dbReference type="EMBL" id="ERN09724.1"/>
    </source>
</evidence>
<dbReference type="OMA" id="CHDSCND"/>
<keyword evidence="1" id="KW-0479">Metal-binding</keyword>
<dbReference type="PROSITE" id="PS00028">
    <property type="entry name" value="ZINC_FINGER_C2H2_1"/>
    <property type="match status" value="1"/>
</dbReference>
<proteinExistence type="predicted"/>
<keyword evidence="1" id="KW-0862">Zinc</keyword>
<evidence type="ECO:0000256" key="1">
    <source>
        <dbReference type="PROSITE-ProRule" id="PRU00042"/>
    </source>
</evidence>
<dbReference type="Gramene" id="ERN09724">
    <property type="protein sequence ID" value="ERN09724"/>
    <property type="gene ID" value="AMTR_s00029p00226800"/>
</dbReference>
<accession>W1PPL5</accession>
<protein>
    <recommendedName>
        <fullName evidence="4">C2H2-type domain-containing protein</fullName>
    </recommendedName>
</protein>
<dbReference type="InterPro" id="IPR013087">
    <property type="entry name" value="Znf_C2H2_type"/>
</dbReference>
<feature type="compositionally biased region" description="Low complexity" evidence="2">
    <location>
        <begin position="71"/>
        <end position="82"/>
    </location>
</feature>
<evidence type="ECO:0000256" key="2">
    <source>
        <dbReference type="SAM" id="MobiDB-lite"/>
    </source>
</evidence>
<organism evidence="5 6">
    <name type="scientific">Amborella trichopoda</name>
    <dbReference type="NCBI Taxonomy" id="13333"/>
    <lineage>
        <taxon>Eukaryota</taxon>
        <taxon>Viridiplantae</taxon>
        <taxon>Streptophyta</taxon>
        <taxon>Embryophyta</taxon>
        <taxon>Tracheophyta</taxon>
        <taxon>Spermatophyta</taxon>
        <taxon>Magnoliopsida</taxon>
        <taxon>Amborellales</taxon>
        <taxon>Amborellaceae</taxon>
        <taxon>Amborella</taxon>
    </lineage>
</organism>
<feature type="signal peptide" evidence="3">
    <location>
        <begin position="1"/>
        <end position="31"/>
    </location>
</feature>
<feature type="chain" id="PRO_5004807709" description="C2H2-type domain-containing protein" evidence="3">
    <location>
        <begin position="32"/>
        <end position="380"/>
    </location>
</feature>
<evidence type="ECO:0000313" key="6">
    <source>
        <dbReference type="Proteomes" id="UP000017836"/>
    </source>
</evidence>
<feature type="compositionally biased region" description="Polar residues" evidence="2">
    <location>
        <begin position="111"/>
        <end position="122"/>
    </location>
</feature>
<keyword evidence="1" id="KW-0863">Zinc-finger</keyword>
<sequence>METLGSFFGSLRHLSLILFHFCFCLFISSHCFKSTSNPPIPEKRKHSSSATNPKKLVTSSWSFMKKLFSCHSASSSSNGSLSRPRTPPGSSTRLSQASSLSSHATVSLSTPTSRDNTLSLSTPPHKKPCHDSCNDLEPHPLLSLSNRIALIPCSICGEIFNKPQLLELHQAVKHAVSELTDRDTAKNIVKIIFQTSWLKREKLPDIQRILKINNSLKILAKFEEYRETIKATALKSSVHKQARCVADGNEVLRFHCCTFTCSLGLNEACSLCNHHYCSLCGIIRHGFSSKLDGISCYSSSYKAHGSIPADLEREFSFMNVKRAMLVCRVIAGRIAYDEGMSEKEGFDSVAGGCGDSSGLEELLVFNPRALLPCFVIIYSM</sequence>
<dbReference type="KEGG" id="atr:18437881"/>
<dbReference type="GO" id="GO:0000976">
    <property type="term" value="F:transcription cis-regulatory region binding"/>
    <property type="evidence" value="ECO:0007669"/>
    <property type="project" value="EnsemblPlants"/>
</dbReference>
<evidence type="ECO:0000259" key="4">
    <source>
        <dbReference type="PROSITE" id="PS50157"/>
    </source>
</evidence>
<dbReference type="HOGENOM" id="CLU_039572_0_0_1"/>
<dbReference type="Proteomes" id="UP000017836">
    <property type="component" value="Unassembled WGS sequence"/>
</dbReference>
<feature type="compositionally biased region" description="Low complexity" evidence="2">
    <location>
        <begin position="90"/>
        <end position="110"/>
    </location>
</feature>
<dbReference type="OrthoDB" id="9514740at2759"/>
<dbReference type="PANTHER" id="PTHR31681">
    <property type="entry name" value="C2H2-LIKE ZINC FINGER PROTEIN"/>
    <property type="match status" value="1"/>
</dbReference>
<dbReference type="eggNOG" id="ENOG502QRHB">
    <property type="taxonomic scope" value="Eukaryota"/>
</dbReference>
<gene>
    <name evidence="5" type="ORF">AMTR_s00029p00226800</name>
</gene>
<dbReference type="PANTHER" id="PTHR31681:SF4">
    <property type="entry name" value="C2H2-LIKE ZINC FINGER PROTEIN"/>
    <property type="match status" value="1"/>
</dbReference>
<dbReference type="Gene3D" id="3.90.228.10">
    <property type="match status" value="1"/>
</dbReference>
<feature type="domain" description="C2H2-type" evidence="4">
    <location>
        <begin position="151"/>
        <end position="179"/>
    </location>
</feature>
<dbReference type="AlphaFoldDB" id="W1PPL5"/>
<dbReference type="EMBL" id="KI392980">
    <property type="protein sequence ID" value="ERN09724.1"/>
    <property type="molecule type" value="Genomic_DNA"/>
</dbReference>
<keyword evidence="6" id="KW-1185">Reference proteome</keyword>
<evidence type="ECO:0000256" key="3">
    <source>
        <dbReference type="SAM" id="SignalP"/>
    </source>
</evidence>
<dbReference type="SUPFAM" id="SSF56399">
    <property type="entry name" value="ADP-ribosylation"/>
    <property type="match status" value="1"/>
</dbReference>
<name>W1PPL5_AMBTC</name>
<reference evidence="6" key="1">
    <citation type="journal article" date="2013" name="Science">
        <title>The Amborella genome and the evolution of flowering plants.</title>
        <authorList>
            <consortium name="Amborella Genome Project"/>
        </authorList>
    </citation>
    <scope>NUCLEOTIDE SEQUENCE [LARGE SCALE GENOMIC DNA]</scope>
</reference>
<keyword evidence="3" id="KW-0732">Signal</keyword>